<proteinExistence type="predicted"/>
<accession>A6WBW1</accession>
<evidence type="ECO:0000313" key="1">
    <source>
        <dbReference type="EMBL" id="ABS04300.1"/>
    </source>
</evidence>
<sequence>MNRYTTSKLPGGRVDAKRLTSALARLEHHLTTQAPQIARGLRPPIEVETLPANDYRPELPLPEEVRIWFAWHDGMTDDPAFRLPSGYSPLPWKYAVKLTDMLTEPNRPDGLAQPGPSMLTLMNVATSYLMVDCNVSPGTVTPVRHWNTHEMATWPGVFAPSLTETVELWNRLLVRGAYRWDADGDDWAADVPVHLTTYGLTQI</sequence>
<reference evidence="2" key="1">
    <citation type="journal article" date="2008" name="PLoS ONE">
        <title>Survival in nuclear waste, extreme resistance, and potential applications gleaned from the genome sequence of Kineococcus radiotolerans SRS30216.</title>
        <authorList>
            <person name="Bagwell C.E."/>
            <person name="Bhat S."/>
            <person name="Hawkins G.M."/>
            <person name="Smith B.W."/>
            <person name="Biswas T."/>
            <person name="Hoover T.R."/>
            <person name="Saunders E."/>
            <person name="Han C.S."/>
            <person name="Tsodikov O.V."/>
            <person name="Shimkets L.J."/>
        </authorList>
    </citation>
    <scope>NUCLEOTIDE SEQUENCE [LARGE SCALE GENOMIC DNA]</scope>
    <source>
        <strain evidence="2">ATCC BAA-149 / DSM 14245 / SRS30216</strain>
    </source>
</reference>
<dbReference type="EMBL" id="CP000750">
    <property type="protein sequence ID" value="ABS04300.1"/>
    <property type="molecule type" value="Genomic_DNA"/>
</dbReference>
<dbReference type="HOGENOM" id="CLU_1227746_0_0_11"/>
<dbReference type="AlphaFoldDB" id="A6WBW1"/>
<name>A6WBW1_KINRD</name>
<keyword evidence="2" id="KW-1185">Reference proteome</keyword>
<protein>
    <recommendedName>
        <fullName evidence="3">Knr4/Smi1-like domain-containing protein</fullName>
    </recommendedName>
</protein>
<evidence type="ECO:0000313" key="2">
    <source>
        <dbReference type="Proteomes" id="UP000001116"/>
    </source>
</evidence>
<dbReference type="Proteomes" id="UP000001116">
    <property type="component" value="Chromosome"/>
</dbReference>
<organism evidence="1 2">
    <name type="scientific">Kineococcus radiotolerans (strain ATCC BAA-149 / DSM 14245 / SRS30216)</name>
    <dbReference type="NCBI Taxonomy" id="266940"/>
    <lineage>
        <taxon>Bacteria</taxon>
        <taxon>Bacillati</taxon>
        <taxon>Actinomycetota</taxon>
        <taxon>Actinomycetes</taxon>
        <taxon>Kineosporiales</taxon>
        <taxon>Kineosporiaceae</taxon>
        <taxon>Kineococcus</taxon>
    </lineage>
</organism>
<gene>
    <name evidence="1" type="ordered locus">Krad_2832</name>
</gene>
<dbReference type="KEGG" id="kra:Krad_2832"/>
<evidence type="ECO:0008006" key="3">
    <source>
        <dbReference type="Google" id="ProtNLM"/>
    </source>
</evidence>